<evidence type="ECO:0000313" key="2">
    <source>
        <dbReference type="EMBL" id="PWY75041.1"/>
    </source>
</evidence>
<gene>
    <name evidence="2" type="ORF">BO70DRAFT_354523</name>
</gene>
<dbReference type="OrthoDB" id="5430620at2759"/>
<comment type="caution">
    <text evidence="2">The sequence shown here is derived from an EMBL/GenBank/DDBJ whole genome shotgun (WGS) entry which is preliminary data.</text>
</comment>
<dbReference type="PROSITE" id="PS51257">
    <property type="entry name" value="PROKAR_LIPOPROTEIN"/>
    <property type="match status" value="1"/>
</dbReference>
<reference evidence="2 3" key="1">
    <citation type="submission" date="2016-12" db="EMBL/GenBank/DDBJ databases">
        <title>The genomes of Aspergillus section Nigri reveals drivers in fungal speciation.</title>
        <authorList>
            <consortium name="DOE Joint Genome Institute"/>
            <person name="Vesth T.C."/>
            <person name="Nybo J."/>
            <person name="Theobald S."/>
            <person name="Brandl J."/>
            <person name="Frisvad J.C."/>
            <person name="Nielsen K.F."/>
            <person name="Lyhne E.K."/>
            <person name="Kogle M.E."/>
            <person name="Kuo A."/>
            <person name="Riley R."/>
            <person name="Clum A."/>
            <person name="Nolan M."/>
            <person name="Lipzen A."/>
            <person name="Salamov A."/>
            <person name="Henrissat B."/>
            <person name="Wiebenga A."/>
            <person name="De Vries R.P."/>
            <person name="Grigoriev I.V."/>
            <person name="Mortensen U.H."/>
            <person name="Andersen M.R."/>
            <person name="Baker S.E."/>
        </authorList>
    </citation>
    <scope>NUCLEOTIDE SEQUENCE [LARGE SCALE GENOMIC DNA]</scope>
    <source>
        <strain evidence="2 3">CBS 117.55</strain>
    </source>
</reference>
<keyword evidence="3" id="KW-1185">Reference proteome</keyword>
<dbReference type="Proteomes" id="UP000247233">
    <property type="component" value="Unassembled WGS sequence"/>
</dbReference>
<dbReference type="InterPro" id="IPR052820">
    <property type="entry name" value="PhiA_domain"/>
</dbReference>
<dbReference type="RefSeq" id="XP_025397166.1">
    <property type="nucleotide sequence ID" value="XM_025541869.1"/>
</dbReference>
<evidence type="ECO:0008006" key="4">
    <source>
        <dbReference type="Google" id="ProtNLM"/>
    </source>
</evidence>
<feature type="chain" id="PRO_5016466140" description="IgE-binding protein" evidence="1">
    <location>
        <begin position="16"/>
        <end position="177"/>
    </location>
</feature>
<accession>A0A317VP59</accession>
<feature type="signal peptide" evidence="1">
    <location>
        <begin position="1"/>
        <end position="15"/>
    </location>
</feature>
<protein>
    <recommendedName>
        <fullName evidence="4">IgE-binding protein</fullName>
    </recommendedName>
</protein>
<dbReference type="EMBL" id="MSFL01000022">
    <property type="protein sequence ID" value="PWY75041.1"/>
    <property type="molecule type" value="Genomic_DNA"/>
</dbReference>
<organism evidence="2 3">
    <name type="scientific">Aspergillus heteromorphus CBS 117.55</name>
    <dbReference type="NCBI Taxonomy" id="1448321"/>
    <lineage>
        <taxon>Eukaryota</taxon>
        <taxon>Fungi</taxon>
        <taxon>Dikarya</taxon>
        <taxon>Ascomycota</taxon>
        <taxon>Pezizomycotina</taxon>
        <taxon>Eurotiomycetes</taxon>
        <taxon>Eurotiomycetidae</taxon>
        <taxon>Eurotiales</taxon>
        <taxon>Aspergillaceae</taxon>
        <taxon>Aspergillus</taxon>
        <taxon>Aspergillus subgen. Circumdati</taxon>
    </lineage>
</organism>
<name>A0A317VP59_9EURO</name>
<dbReference type="GeneID" id="37064106"/>
<dbReference type="PANTHER" id="PTHR42047:SF1">
    <property type="entry name" value="PROTEIN, PUTATIVE (AFU_ORTHOLOGUE AFUA_6G03560)-RELATED"/>
    <property type="match status" value="1"/>
</dbReference>
<dbReference type="PANTHER" id="PTHR42047">
    <property type="entry name" value="PROTEIN, PUTATIVE (AFU_ORTHOLOGUE AFUA_6G03560)-RELATED"/>
    <property type="match status" value="1"/>
</dbReference>
<dbReference type="VEuPathDB" id="FungiDB:BO70DRAFT_354523"/>
<sequence length="177" mass="18240">MKFTALPLLAPLALACSEGAFTVLSLRSASPIQYLPLTAADTYFYLGGTTSSACPEEVATYDACPPGNQTDSALVQEIYIAPTGALMFVEAHSDYIIPGSSTATFCYTAGDPIGSWTYSGAGVSGFVACPVEDGAGPYQVFANMPNATVPLGNVADCLGFDTAAVAYTGGIAAWQYD</sequence>
<dbReference type="AlphaFoldDB" id="A0A317VP59"/>
<evidence type="ECO:0000256" key="1">
    <source>
        <dbReference type="SAM" id="SignalP"/>
    </source>
</evidence>
<proteinExistence type="predicted"/>
<keyword evidence="1" id="KW-0732">Signal</keyword>
<evidence type="ECO:0000313" key="3">
    <source>
        <dbReference type="Proteomes" id="UP000247233"/>
    </source>
</evidence>
<dbReference type="STRING" id="1448321.A0A317VP59"/>